<evidence type="ECO:0000256" key="5">
    <source>
        <dbReference type="ARBA" id="ARBA00023136"/>
    </source>
</evidence>
<feature type="transmembrane region" description="Helical" evidence="6">
    <location>
        <begin position="260"/>
        <end position="277"/>
    </location>
</feature>
<feature type="transmembrane region" description="Helical" evidence="6">
    <location>
        <begin position="123"/>
        <end position="141"/>
    </location>
</feature>
<comment type="subcellular location">
    <subcellularLocation>
        <location evidence="1">Membrane</location>
        <topology evidence="1">Multi-pass membrane protein</topology>
    </subcellularLocation>
</comment>
<dbReference type="Gene3D" id="1.20.1250.20">
    <property type="entry name" value="MFS general substrate transporter like domains"/>
    <property type="match status" value="2"/>
</dbReference>
<evidence type="ECO:0000256" key="3">
    <source>
        <dbReference type="ARBA" id="ARBA00022692"/>
    </source>
</evidence>
<evidence type="ECO:0000313" key="8">
    <source>
        <dbReference type="EMBL" id="KAJ5526466.1"/>
    </source>
</evidence>
<dbReference type="EMBL" id="JAQIZZ010000008">
    <property type="protein sequence ID" value="KAJ5526466.1"/>
    <property type="molecule type" value="Genomic_DNA"/>
</dbReference>
<feature type="transmembrane region" description="Helical" evidence="6">
    <location>
        <begin position="68"/>
        <end position="87"/>
    </location>
</feature>
<feature type="transmembrane region" description="Helical" evidence="6">
    <location>
        <begin position="363"/>
        <end position="383"/>
    </location>
</feature>
<dbReference type="Proteomes" id="UP001220324">
    <property type="component" value="Unassembled WGS sequence"/>
</dbReference>
<feature type="transmembrane region" description="Helical" evidence="6">
    <location>
        <begin position="338"/>
        <end position="356"/>
    </location>
</feature>
<feature type="transmembrane region" description="Helical" evidence="6">
    <location>
        <begin position="515"/>
        <end position="534"/>
    </location>
</feature>
<organism evidence="8 9">
    <name type="scientific">Penicillium frequentans</name>
    <dbReference type="NCBI Taxonomy" id="3151616"/>
    <lineage>
        <taxon>Eukaryota</taxon>
        <taxon>Fungi</taxon>
        <taxon>Dikarya</taxon>
        <taxon>Ascomycota</taxon>
        <taxon>Pezizomycotina</taxon>
        <taxon>Eurotiomycetes</taxon>
        <taxon>Eurotiomycetidae</taxon>
        <taxon>Eurotiales</taxon>
        <taxon>Aspergillaceae</taxon>
        <taxon>Penicillium</taxon>
    </lineage>
</organism>
<feature type="transmembrane region" description="Helical" evidence="6">
    <location>
        <begin position="389"/>
        <end position="414"/>
    </location>
</feature>
<comment type="caution">
    <text evidence="8">The sequence shown here is derived from an EMBL/GenBank/DDBJ whole genome shotgun (WGS) entry which is preliminary data.</text>
</comment>
<protein>
    <recommendedName>
        <fullName evidence="7">Major facilitator superfamily (MFS) profile domain-containing protein</fullName>
    </recommendedName>
</protein>
<keyword evidence="5 6" id="KW-0472">Membrane</keyword>
<keyword evidence="9" id="KW-1185">Reference proteome</keyword>
<keyword evidence="3 6" id="KW-0812">Transmembrane</keyword>
<dbReference type="SUPFAM" id="SSF103473">
    <property type="entry name" value="MFS general substrate transporter"/>
    <property type="match status" value="1"/>
</dbReference>
<evidence type="ECO:0000256" key="1">
    <source>
        <dbReference type="ARBA" id="ARBA00004141"/>
    </source>
</evidence>
<dbReference type="PANTHER" id="PTHR23501">
    <property type="entry name" value="MAJOR FACILITATOR SUPERFAMILY"/>
    <property type="match status" value="1"/>
</dbReference>
<gene>
    <name evidence="8" type="ORF">N7494_013116</name>
</gene>
<proteinExistence type="predicted"/>
<dbReference type="InterPro" id="IPR036259">
    <property type="entry name" value="MFS_trans_sf"/>
</dbReference>
<dbReference type="InterPro" id="IPR010573">
    <property type="entry name" value="MFS_Str1/Tri12-like"/>
</dbReference>
<sequence>MKSDQASESHHEVVLDDALEEEPTAYNVTWRTLVAILALSVSNTCAAISNTTNTIIHFQVESLGDSALASWIANANLLVTLAFGPVLGSLSDRFGKKWFIVMASVLGVVGSIVSGSAQRTPVVIVGNILTGMANSGCIMGIPAAQEVTPNKLRPWATGFSQALASCAVITGTLAAGAFVKYDTWRWSYYLNAFVYGMSAALVSCFYHPPPPSLRRQQSRIRDLLYQVDYLGIILFTGSIASLIIALTWGGTTYPWSSGRIIGTLVAGCIGLVAFGLYERFSTSQGIFDHRMFQSRNFPLLLFVCIVDGMLLLGVNVLFAQQVADMFTTDPIKIATVLTPYLATSAFGCLPAGWIMARTKSYRTMLVCALLWCSLFTGLMAIVTPSRLSWAYAFSALFGIGTAVTTVIPVTALALSVPSFLLGTAGTISIACRALGGTVGITIFTAIYNNKIGSALGREVGQALSKVGEAKLTADVVAALLSSNPDALDMVTGIRKEWMPEIREAQAIAVAYSWKYVWIAISVVVAVNAIVSCSLQSVAHKMNRHIESALEESELRQGQFGMAK</sequence>
<accession>A0AAD6CN04</accession>
<feature type="domain" description="Major facilitator superfamily (MFS) profile" evidence="7">
    <location>
        <begin position="31"/>
        <end position="485"/>
    </location>
</feature>
<keyword evidence="2" id="KW-0813">Transport</keyword>
<feature type="transmembrane region" description="Helical" evidence="6">
    <location>
        <begin position="297"/>
        <end position="318"/>
    </location>
</feature>
<feature type="transmembrane region" description="Helical" evidence="6">
    <location>
        <begin position="227"/>
        <end position="248"/>
    </location>
</feature>
<dbReference type="Pfam" id="PF06609">
    <property type="entry name" value="TRI12"/>
    <property type="match status" value="1"/>
</dbReference>
<evidence type="ECO:0000256" key="2">
    <source>
        <dbReference type="ARBA" id="ARBA00022448"/>
    </source>
</evidence>
<dbReference type="PANTHER" id="PTHR23501:SF195">
    <property type="entry name" value="PEP5"/>
    <property type="match status" value="1"/>
</dbReference>
<name>A0AAD6CN04_9EURO</name>
<evidence type="ECO:0000259" key="7">
    <source>
        <dbReference type="PROSITE" id="PS50850"/>
    </source>
</evidence>
<evidence type="ECO:0000256" key="6">
    <source>
        <dbReference type="SAM" id="Phobius"/>
    </source>
</evidence>
<dbReference type="GO" id="GO:0022857">
    <property type="term" value="F:transmembrane transporter activity"/>
    <property type="evidence" value="ECO:0007669"/>
    <property type="project" value="InterPro"/>
</dbReference>
<feature type="transmembrane region" description="Helical" evidence="6">
    <location>
        <begin position="426"/>
        <end position="447"/>
    </location>
</feature>
<dbReference type="PROSITE" id="PS50850">
    <property type="entry name" value="MFS"/>
    <property type="match status" value="1"/>
</dbReference>
<evidence type="ECO:0000256" key="4">
    <source>
        <dbReference type="ARBA" id="ARBA00022989"/>
    </source>
</evidence>
<feature type="transmembrane region" description="Helical" evidence="6">
    <location>
        <begin position="162"/>
        <end position="181"/>
    </location>
</feature>
<dbReference type="GO" id="GO:0005886">
    <property type="term" value="C:plasma membrane"/>
    <property type="evidence" value="ECO:0007669"/>
    <property type="project" value="TreeGrafter"/>
</dbReference>
<keyword evidence="4 6" id="KW-1133">Transmembrane helix</keyword>
<dbReference type="AlphaFoldDB" id="A0AAD6CN04"/>
<reference evidence="8 9" key="1">
    <citation type="journal article" date="2023" name="IMA Fungus">
        <title>Comparative genomic study of the Penicillium genus elucidates a diverse pangenome and 15 lateral gene transfer events.</title>
        <authorList>
            <person name="Petersen C."/>
            <person name="Sorensen T."/>
            <person name="Nielsen M.R."/>
            <person name="Sondergaard T.E."/>
            <person name="Sorensen J.L."/>
            <person name="Fitzpatrick D.A."/>
            <person name="Frisvad J.C."/>
            <person name="Nielsen K.L."/>
        </authorList>
    </citation>
    <scope>NUCLEOTIDE SEQUENCE [LARGE SCALE GENOMIC DNA]</scope>
    <source>
        <strain evidence="8 9">IBT 35679</strain>
    </source>
</reference>
<evidence type="ECO:0000313" key="9">
    <source>
        <dbReference type="Proteomes" id="UP001220324"/>
    </source>
</evidence>
<feature type="transmembrane region" description="Helical" evidence="6">
    <location>
        <begin position="187"/>
        <end position="206"/>
    </location>
</feature>
<feature type="transmembrane region" description="Helical" evidence="6">
    <location>
        <begin position="99"/>
        <end position="117"/>
    </location>
</feature>
<dbReference type="InterPro" id="IPR020846">
    <property type="entry name" value="MFS_dom"/>
</dbReference>